<protein>
    <submittedName>
        <fullName evidence="4">Uncharacterized protein</fullName>
    </submittedName>
</protein>
<dbReference type="EMBL" id="JH818826">
    <property type="protein sequence ID" value="EKC20627.1"/>
    <property type="molecule type" value="Genomic_DNA"/>
</dbReference>
<name>K1PA55_MAGGI</name>
<evidence type="ECO:0000256" key="3">
    <source>
        <dbReference type="ARBA" id="ARBA00023274"/>
    </source>
</evidence>
<dbReference type="GO" id="GO:0005840">
    <property type="term" value="C:ribosome"/>
    <property type="evidence" value="ECO:0007669"/>
    <property type="project" value="UniProtKB-KW"/>
</dbReference>
<proteinExistence type="inferred from homology"/>
<reference evidence="4" key="1">
    <citation type="journal article" date="2012" name="Nature">
        <title>The oyster genome reveals stress adaptation and complexity of shell formation.</title>
        <authorList>
            <person name="Zhang G."/>
            <person name="Fang X."/>
            <person name="Guo X."/>
            <person name="Li L."/>
            <person name="Luo R."/>
            <person name="Xu F."/>
            <person name="Yang P."/>
            <person name="Zhang L."/>
            <person name="Wang X."/>
            <person name="Qi H."/>
            <person name="Xiong Z."/>
            <person name="Que H."/>
            <person name="Xie Y."/>
            <person name="Holland P.W."/>
            <person name="Paps J."/>
            <person name="Zhu Y."/>
            <person name="Wu F."/>
            <person name="Chen Y."/>
            <person name="Wang J."/>
            <person name="Peng C."/>
            <person name="Meng J."/>
            <person name="Yang L."/>
            <person name="Liu J."/>
            <person name="Wen B."/>
            <person name="Zhang N."/>
            <person name="Huang Z."/>
            <person name="Zhu Q."/>
            <person name="Feng Y."/>
            <person name="Mount A."/>
            <person name="Hedgecock D."/>
            <person name="Xu Z."/>
            <person name="Liu Y."/>
            <person name="Domazet-Loso T."/>
            <person name="Du Y."/>
            <person name="Sun X."/>
            <person name="Zhang S."/>
            <person name="Liu B."/>
            <person name="Cheng P."/>
            <person name="Jiang X."/>
            <person name="Li J."/>
            <person name="Fan D."/>
            <person name="Wang W."/>
            <person name="Fu W."/>
            <person name="Wang T."/>
            <person name="Wang B."/>
            <person name="Zhang J."/>
            <person name="Peng Z."/>
            <person name="Li Y."/>
            <person name="Li N."/>
            <person name="Wang J."/>
            <person name="Chen M."/>
            <person name="He Y."/>
            <person name="Tan F."/>
            <person name="Song X."/>
            <person name="Zheng Q."/>
            <person name="Huang R."/>
            <person name="Yang H."/>
            <person name="Du X."/>
            <person name="Chen L."/>
            <person name="Yang M."/>
            <person name="Gaffney P.M."/>
            <person name="Wang S."/>
            <person name="Luo L."/>
            <person name="She Z."/>
            <person name="Ming Y."/>
            <person name="Huang W."/>
            <person name="Zhang S."/>
            <person name="Huang B."/>
            <person name="Zhang Y."/>
            <person name="Qu T."/>
            <person name="Ni P."/>
            <person name="Miao G."/>
            <person name="Wang J."/>
            <person name="Wang Q."/>
            <person name="Steinberg C.E."/>
            <person name="Wang H."/>
            <person name="Li N."/>
            <person name="Qian L."/>
            <person name="Zhang G."/>
            <person name="Li Y."/>
            <person name="Yang H."/>
            <person name="Liu X."/>
            <person name="Wang J."/>
            <person name="Yin Y."/>
            <person name="Wang J."/>
        </authorList>
    </citation>
    <scope>NUCLEOTIDE SEQUENCE [LARGE SCALE GENOMIC DNA]</scope>
    <source>
        <strain evidence="4">05x7-T-G4-1.051#20</strain>
    </source>
</reference>
<accession>K1PA55</accession>
<dbReference type="Gene3D" id="3.40.1370.10">
    <property type="match status" value="1"/>
</dbReference>
<evidence type="ECO:0000256" key="2">
    <source>
        <dbReference type="ARBA" id="ARBA00022980"/>
    </source>
</evidence>
<gene>
    <name evidence="4" type="ORF">CGI_10005714</name>
</gene>
<organism evidence="4">
    <name type="scientific">Magallana gigas</name>
    <name type="common">Pacific oyster</name>
    <name type="synonym">Crassostrea gigas</name>
    <dbReference type="NCBI Taxonomy" id="29159"/>
    <lineage>
        <taxon>Eukaryota</taxon>
        <taxon>Metazoa</taxon>
        <taxon>Spiralia</taxon>
        <taxon>Lophotrochozoa</taxon>
        <taxon>Mollusca</taxon>
        <taxon>Bivalvia</taxon>
        <taxon>Autobranchia</taxon>
        <taxon>Pteriomorphia</taxon>
        <taxon>Ostreida</taxon>
        <taxon>Ostreoidea</taxon>
        <taxon>Ostreidae</taxon>
        <taxon>Magallana</taxon>
    </lineage>
</organism>
<evidence type="ECO:0000256" key="1">
    <source>
        <dbReference type="ARBA" id="ARBA00010528"/>
    </source>
</evidence>
<evidence type="ECO:0000313" key="4">
    <source>
        <dbReference type="EMBL" id="EKC20627.1"/>
    </source>
</evidence>
<keyword evidence="3" id="KW-0687">Ribonucleoprotein</keyword>
<dbReference type="GO" id="GO:0006412">
    <property type="term" value="P:translation"/>
    <property type="evidence" value="ECO:0007669"/>
    <property type="project" value="InterPro"/>
</dbReference>
<dbReference type="GO" id="GO:0003735">
    <property type="term" value="F:structural constituent of ribosome"/>
    <property type="evidence" value="ECO:0007669"/>
    <property type="project" value="InterPro"/>
</dbReference>
<dbReference type="GO" id="GO:1990904">
    <property type="term" value="C:ribonucleoprotein complex"/>
    <property type="evidence" value="ECO:0007669"/>
    <property type="project" value="UniProtKB-KW"/>
</dbReference>
<dbReference type="HOGENOM" id="CLU_2456971_0_0_1"/>
<dbReference type="AlphaFoldDB" id="K1PA55"/>
<dbReference type="InParanoid" id="K1PA55"/>
<dbReference type="InterPro" id="IPR023574">
    <property type="entry name" value="Ribosomal_uL4_dom_sf"/>
</dbReference>
<keyword evidence="2" id="KW-0689">Ribosomal protein</keyword>
<sequence>MQKNYWKSQCFSTHRVQANKEPTLYEKFLKNPKSVPLITSRKLENCNKYRQPRQAWLETLSTVEDHKLGMLDLHPDIFAVHPRLTFTED</sequence>
<comment type="similarity">
    <text evidence="1">Belongs to the universal ribosomal protein uL4 family.</text>
</comment>